<dbReference type="PROSITE" id="PS51819">
    <property type="entry name" value="VOC"/>
    <property type="match status" value="1"/>
</dbReference>
<evidence type="ECO:0000313" key="4">
    <source>
        <dbReference type="EMBL" id="CAB5016874.1"/>
    </source>
</evidence>
<dbReference type="AlphaFoldDB" id="A0A6J6SAD3"/>
<organism evidence="2">
    <name type="scientific">freshwater metagenome</name>
    <dbReference type="NCBI Taxonomy" id="449393"/>
    <lineage>
        <taxon>unclassified sequences</taxon>
        <taxon>metagenomes</taxon>
        <taxon>ecological metagenomes</taxon>
    </lineage>
</organism>
<feature type="domain" description="VOC" evidence="1">
    <location>
        <begin position="4"/>
        <end position="125"/>
    </location>
</feature>
<dbReference type="InterPro" id="IPR037523">
    <property type="entry name" value="VOC_core"/>
</dbReference>
<dbReference type="EMBL" id="CAFBOS010000202">
    <property type="protein sequence ID" value="CAB5016874.1"/>
    <property type="molecule type" value="Genomic_DNA"/>
</dbReference>
<evidence type="ECO:0000259" key="1">
    <source>
        <dbReference type="PROSITE" id="PS51819"/>
    </source>
</evidence>
<name>A0A6J6SAD3_9ZZZZ</name>
<sequence>MATTVGQYCIYVNDIELSARFYSEIIGLEVQGHTEIDDVHEIVLAAASGGGRLQLAERYNGRQPIDHGFALWKIYMNVDDCVVVHDRAVAAGYTSTMAPQKLERWPVTVAFILDPDGYSVELVQMHKDNRTGAA</sequence>
<dbReference type="SUPFAM" id="SSF54593">
    <property type="entry name" value="Glyoxalase/Bleomycin resistance protein/Dihydroxybiphenyl dioxygenase"/>
    <property type="match status" value="1"/>
</dbReference>
<dbReference type="EMBL" id="CAFABA010000031">
    <property type="protein sequence ID" value="CAB4825536.1"/>
    <property type="molecule type" value="Genomic_DNA"/>
</dbReference>
<dbReference type="InterPro" id="IPR029068">
    <property type="entry name" value="Glyas_Bleomycin-R_OHBP_Dase"/>
</dbReference>
<dbReference type="EMBL" id="CAEZYR010000012">
    <property type="protein sequence ID" value="CAB4731930.1"/>
    <property type="molecule type" value="Genomic_DNA"/>
</dbReference>
<protein>
    <submittedName>
        <fullName evidence="2">Unannotated protein</fullName>
    </submittedName>
</protein>
<gene>
    <name evidence="2" type="ORF">UFOPK2754_00538</name>
    <name evidence="3" type="ORF">UFOPK3139_00991</name>
    <name evidence="4" type="ORF">UFOPK3967_02540</name>
</gene>
<evidence type="ECO:0000313" key="3">
    <source>
        <dbReference type="EMBL" id="CAB4825536.1"/>
    </source>
</evidence>
<evidence type="ECO:0000313" key="2">
    <source>
        <dbReference type="EMBL" id="CAB4731930.1"/>
    </source>
</evidence>
<reference evidence="2" key="1">
    <citation type="submission" date="2020-05" db="EMBL/GenBank/DDBJ databases">
        <authorList>
            <person name="Chiriac C."/>
            <person name="Salcher M."/>
            <person name="Ghai R."/>
            <person name="Kavagutti S V."/>
        </authorList>
    </citation>
    <scope>NUCLEOTIDE SEQUENCE</scope>
</reference>
<accession>A0A6J6SAD3</accession>
<dbReference type="InterPro" id="IPR004360">
    <property type="entry name" value="Glyas_Fos-R_dOase_dom"/>
</dbReference>
<dbReference type="Pfam" id="PF00903">
    <property type="entry name" value="Glyoxalase"/>
    <property type="match status" value="1"/>
</dbReference>
<proteinExistence type="predicted"/>
<dbReference type="Gene3D" id="3.10.180.10">
    <property type="entry name" value="2,3-Dihydroxybiphenyl 1,2-Dioxygenase, domain 1"/>
    <property type="match status" value="1"/>
</dbReference>